<dbReference type="NCBIfam" id="TIGR01571">
    <property type="entry name" value="A_thal_Cys_rich"/>
    <property type="match status" value="1"/>
</dbReference>
<evidence type="ECO:0000313" key="2">
    <source>
        <dbReference type="Ensembl" id="ENSXETP00000115222"/>
    </source>
</evidence>
<dbReference type="Xenbase" id="XB-GENE-5841027">
    <property type="gene designation" value="XB5841026 [provisional]"/>
</dbReference>
<sequence>MESGQENRITCSQLETTQTVIFQPQAVQGYTTSKFGQWNSDTFDCFRDVGICLCGAFFPMCVACKVAQDYGECCCLPLMGGTILALRTGIRERYHIQGTICTDCLCVTFCGPCALCQMARELESRRSATLAETAENRNIPIDGSDGLVPTATTLLCLNTDTILHYVITTWCHNLTRTPIAQHW</sequence>
<accession>A0A803K4E1</accession>
<evidence type="ECO:0000256" key="1">
    <source>
        <dbReference type="ARBA" id="ARBA00009024"/>
    </source>
</evidence>
<dbReference type="GeneTree" id="ENSGT00940000161202"/>
<name>A0A803K4E1_XENTR</name>
<dbReference type="Bgee" id="ENSXETG00000012044">
    <property type="expression patterns" value="Expressed in egg cell and 7 other cell types or tissues"/>
</dbReference>
<reference evidence="2" key="1">
    <citation type="journal article" date="2010" name="Science">
        <title>The genome of the Western clawed frog Xenopus tropicalis.</title>
        <authorList>
            <person name="Hellsten U."/>
            <person name="Harland R.M."/>
            <person name="Gilchrist M.J."/>
            <person name="Hendrix D."/>
            <person name="Jurka J."/>
            <person name="Kapitonov V."/>
            <person name="Ovcharenko I."/>
            <person name="Putnam N.H."/>
            <person name="Shu S."/>
            <person name="Taher L."/>
            <person name="Blitz I.L."/>
            <person name="Blumberg B."/>
            <person name="Dichmann D.S."/>
            <person name="Dubchak I."/>
            <person name="Amaya E."/>
            <person name="Detter J.C."/>
            <person name="Fletcher R."/>
            <person name="Gerhard D.S."/>
            <person name="Goodstein D."/>
            <person name="Graves T."/>
            <person name="Grigoriev I.V."/>
            <person name="Grimwood J."/>
            <person name="Kawashima T."/>
            <person name="Lindquist E."/>
            <person name="Lucas S.M."/>
            <person name="Mead P.E."/>
            <person name="Mitros T."/>
            <person name="Ogino H."/>
            <person name="Ohta Y."/>
            <person name="Poliakov A.V."/>
            <person name="Pollet N."/>
            <person name="Robert J."/>
            <person name="Salamov A."/>
            <person name="Sater A.K."/>
            <person name="Schmutz J."/>
            <person name="Terry A."/>
            <person name="Vize P.D."/>
            <person name="Warren W.C."/>
            <person name="Wells D."/>
            <person name="Wills A."/>
            <person name="Wilson R.K."/>
            <person name="Zimmerman L.B."/>
            <person name="Zorn A.M."/>
            <person name="Grainger R."/>
            <person name="Grammer T."/>
            <person name="Khokha M.K."/>
            <person name="Richardson P.M."/>
            <person name="Rokhsar D.S."/>
        </authorList>
    </citation>
    <scope>NUCLEOTIDE SEQUENCE [LARGE SCALE GENOMIC DNA]</scope>
    <source>
        <strain evidence="2">Nigerian</strain>
    </source>
</reference>
<organism evidence="2">
    <name type="scientific">Xenopus tropicalis</name>
    <name type="common">Western clawed frog</name>
    <name type="synonym">Silurana tropicalis</name>
    <dbReference type="NCBI Taxonomy" id="8364"/>
    <lineage>
        <taxon>Eukaryota</taxon>
        <taxon>Metazoa</taxon>
        <taxon>Chordata</taxon>
        <taxon>Craniata</taxon>
        <taxon>Vertebrata</taxon>
        <taxon>Euteleostomi</taxon>
        <taxon>Amphibia</taxon>
        <taxon>Batrachia</taxon>
        <taxon>Anura</taxon>
        <taxon>Pipoidea</taxon>
        <taxon>Pipidae</taxon>
        <taxon>Xenopodinae</taxon>
        <taxon>Xenopus</taxon>
        <taxon>Silurana</taxon>
    </lineage>
</organism>
<protein>
    <submittedName>
        <fullName evidence="2">Novel protein similar to cornifelin</fullName>
    </submittedName>
</protein>
<reference evidence="2" key="2">
    <citation type="submission" date="2021-03" db="UniProtKB">
        <authorList>
            <consortium name="Ensembl"/>
        </authorList>
    </citation>
    <scope>IDENTIFICATION</scope>
</reference>
<dbReference type="AlphaFoldDB" id="A0A803K4E1"/>
<dbReference type="FunCoup" id="A0A803K4E1">
    <property type="interactions" value="10"/>
</dbReference>
<gene>
    <name evidence="2" type="primary">XB5841026 [provisional]</name>
</gene>
<dbReference type="InterPro" id="IPR006461">
    <property type="entry name" value="PLAC_motif_containing"/>
</dbReference>
<dbReference type="PANTHER" id="PTHR15907">
    <property type="entry name" value="DUF614 FAMILY PROTEIN-RELATED"/>
    <property type="match status" value="1"/>
</dbReference>
<proteinExistence type="inferred from homology"/>
<comment type="similarity">
    <text evidence="1">Belongs to the cornifelin family.</text>
</comment>
<dbReference type="Pfam" id="PF04749">
    <property type="entry name" value="PLAC8"/>
    <property type="match status" value="1"/>
</dbReference>
<dbReference type="Ensembl" id="ENSXETT00000109176">
    <property type="protein sequence ID" value="ENSXETP00000115222"/>
    <property type="gene ID" value="ENSXETG00000012044"/>
</dbReference>
<dbReference type="InParanoid" id="A0A803K4E1"/>